<reference evidence="7 8" key="1">
    <citation type="submission" date="2016-12" db="EMBL/GenBank/DDBJ databases">
        <authorList>
            <person name="Song W.-J."/>
            <person name="Kurnit D.M."/>
        </authorList>
    </citation>
    <scope>NUCLEOTIDE SEQUENCE [LARGE SCALE GENOMIC DNA]</scope>
    <source>
        <strain evidence="7 8">IMCC3135</strain>
    </source>
</reference>
<dbReference type="Pfam" id="PF16889">
    <property type="entry name" value="Hepar_II_III_N"/>
    <property type="match status" value="1"/>
</dbReference>
<comment type="subcellular location">
    <subcellularLocation>
        <location evidence="1">Periplasm</location>
    </subcellularLocation>
</comment>
<feature type="domain" description="Heparin-sulfate lyase N-terminal" evidence="6">
    <location>
        <begin position="105"/>
        <end position="310"/>
    </location>
</feature>
<dbReference type="InterPro" id="IPR031680">
    <property type="entry name" value="Hepar_II_III_N"/>
</dbReference>
<protein>
    <submittedName>
        <fullName evidence="7">Heparin-sulfate lyase</fullName>
        <ecNumber evidence="7">4.2.2.8</ecNumber>
    </submittedName>
</protein>
<dbReference type="GO" id="GO:0042597">
    <property type="term" value="C:periplasmic space"/>
    <property type="evidence" value="ECO:0007669"/>
    <property type="project" value="UniProtKB-SubCell"/>
</dbReference>
<dbReference type="Pfam" id="PF07940">
    <property type="entry name" value="Hepar_II_III_C"/>
    <property type="match status" value="1"/>
</dbReference>
<dbReference type="InterPro" id="IPR008929">
    <property type="entry name" value="Chondroitin_lyas"/>
</dbReference>
<name>A0A2Z2NX34_9GAMM</name>
<dbReference type="EMBL" id="CP018632">
    <property type="protein sequence ID" value="ASJ74551.1"/>
    <property type="molecule type" value="Genomic_DNA"/>
</dbReference>
<dbReference type="Proteomes" id="UP000250079">
    <property type="component" value="Chromosome"/>
</dbReference>
<gene>
    <name evidence="7" type="primary">hepC</name>
    <name evidence="7" type="ORF">IMCC3135_22405</name>
</gene>
<keyword evidence="8" id="KW-1185">Reference proteome</keyword>
<accession>A0A2Z2NX34</accession>
<sequence>MKKILLLLHTLRYLKPIQIYGRIWFRLHHPHVRPVSGAQVRTHTRPMTRFVPAKQSIFVPDSGLETARSESTSRALLADCVFKFLGDEHQIQQPKDWNCETKEKLFLYNVHYFDDLNAVGWAQRSSHHTALIENWIADNPGSGPERGGNGWEPYPLSLRIINWIQFFERLETVPEHWLNSLATQAQYLFKRLEYHLLGNHLFTNAKALVYAGCYLEHHEACLNKGLSILQKEIPEQILADGGHFELSPMYHSIALADLLDLINLARSYPQQIPDAFTNTLTKVAQDMFAWLLNMQHPDGQISLFNDAAMDIAPDYQELAAYAKSLDLALPLTAGTAHYAKHSGYVTLHSQELCCIMDVGNIGPDYIPGHAHADSLTFELSLFGQRLLCNSGTSVYGTGPERLRQRGTASHNTVVVNNRNSSEVWSGFRVARRAKPFDVKVDISTIGYNATQVFAAHSGYRRLAGKNIHSRQWSFGPGSLTITDKLTGPFDSAVAYFHLHPDIHVDISPTGIELRMKSGQTVQLRTSGGIMQVEPSTWHPCFGASIPSNRIAITFKKAQIVTQIAWKNAPLNP</sequence>
<dbReference type="Gene3D" id="1.50.10.100">
    <property type="entry name" value="Chondroitin AC/alginate lyase"/>
    <property type="match status" value="1"/>
</dbReference>
<keyword evidence="2" id="KW-0732">Signal</keyword>
<evidence type="ECO:0000313" key="8">
    <source>
        <dbReference type="Proteomes" id="UP000250079"/>
    </source>
</evidence>
<evidence type="ECO:0000256" key="4">
    <source>
        <dbReference type="ARBA" id="ARBA00023239"/>
    </source>
</evidence>
<feature type="domain" description="Heparinase II/III-like C-terminal" evidence="5">
    <location>
        <begin position="336"/>
        <end position="566"/>
    </location>
</feature>
<keyword evidence="4 7" id="KW-0456">Lyase</keyword>
<dbReference type="EC" id="4.2.2.8" evidence="7"/>
<evidence type="ECO:0000256" key="2">
    <source>
        <dbReference type="ARBA" id="ARBA00022729"/>
    </source>
</evidence>
<keyword evidence="3" id="KW-0574">Periplasm</keyword>
<dbReference type="GO" id="GO:0015021">
    <property type="term" value="F:heparin-sulfate lyase activity"/>
    <property type="evidence" value="ECO:0007669"/>
    <property type="project" value="UniProtKB-EC"/>
</dbReference>
<dbReference type="InterPro" id="IPR012480">
    <property type="entry name" value="Hepar_II_III_C"/>
</dbReference>
<dbReference type="PANTHER" id="PTHR39210:SF1">
    <property type="entry name" value="HEPARIN-SULFATE LYASE"/>
    <property type="match status" value="1"/>
</dbReference>
<evidence type="ECO:0000256" key="3">
    <source>
        <dbReference type="ARBA" id="ARBA00022764"/>
    </source>
</evidence>
<evidence type="ECO:0000256" key="1">
    <source>
        <dbReference type="ARBA" id="ARBA00004418"/>
    </source>
</evidence>
<dbReference type="KEGG" id="gai:IMCC3135_22405"/>
<dbReference type="PANTHER" id="PTHR39210">
    <property type="entry name" value="HEPARIN-SULFATE LYASE"/>
    <property type="match status" value="1"/>
</dbReference>
<evidence type="ECO:0000259" key="6">
    <source>
        <dbReference type="Pfam" id="PF16889"/>
    </source>
</evidence>
<dbReference type="Gene3D" id="2.70.98.70">
    <property type="match status" value="1"/>
</dbReference>
<dbReference type="AlphaFoldDB" id="A0A2Z2NX34"/>
<organism evidence="7 8">
    <name type="scientific">Granulosicoccus antarcticus IMCC3135</name>
    <dbReference type="NCBI Taxonomy" id="1192854"/>
    <lineage>
        <taxon>Bacteria</taxon>
        <taxon>Pseudomonadati</taxon>
        <taxon>Pseudomonadota</taxon>
        <taxon>Gammaproteobacteria</taxon>
        <taxon>Chromatiales</taxon>
        <taxon>Granulosicoccaceae</taxon>
        <taxon>Granulosicoccus</taxon>
    </lineage>
</organism>
<evidence type="ECO:0000259" key="5">
    <source>
        <dbReference type="Pfam" id="PF07940"/>
    </source>
</evidence>
<proteinExistence type="predicted"/>
<dbReference type="SUPFAM" id="SSF48230">
    <property type="entry name" value="Chondroitin AC/alginate lyase"/>
    <property type="match status" value="1"/>
</dbReference>
<evidence type="ECO:0000313" key="7">
    <source>
        <dbReference type="EMBL" id="ASJ74551.1"/>
    </source>
</evidence>